<organism evidence="7 8">
    <name type="scientific">Capsicum annuum</name>
    <name type="common">Capsicum pepper</name>
    <dbReference type="NCBI Taxonomy" id="4072"/>
    <lineage>
        <taxon>Eukaryota</taxon>
        <taxon>Viridiplantae</taxon>
        <taxon>Streptophyta</taxon>
        <taxon>Embryophyta</taxon>
        <taxon>Tracheophyta</taxon>
        <taxon>Spermatophyta</taxon>
        <taxon>Magnoliopsida</taxon>
        <taxon>eudicotyledons</taxon>
        <taxon>Gunneridae</taxon>
        <taxon>Pentapetalae</taxon>
        <taxon>asterids</taxon>
        <taxon>lamiids</taxon>
        <taxon>Solanales</taxon>
        <taxon>Solanaceae</taxon>
        <taxon>Solanoideae</taxon>
        <taxon>Capsiceae</taxon>
        <taxon>Capsicum</taxon>
    </lineage>
</organism>
<feature type="region of interest" description="Disordered" evidence="6">
    <location>
        <begin position="84"/>
        <end position="103"/>
    </location>
</feature>
<evidence type="ECO:0000256" key="5">
    <source>
        <dbReference type="ARBA" id="ARBA00023242"/>
    </source>
</evidence>
<dbReference type="InterPro" id="IPR015300">
    <property type="entry name" value="DNA-bd_pseudobarrel_sf"/>
</dbReference>
<proteinExistence type="predicted"/>
<dbReference type="OMA" id="QAVICNE"/>
<dbReference type="InterPro" id="IPR003340">
    <property type="entry name" value="B3_DNA-bd"/>
</dbReference>
<evidence type="ECO:0000313" key="8">
    <source>
        <dbReference type="Proteomes" id="UP000222542"/>
    </source>
</evidence>
<keyword evidence="3" id="KW-0238">DNA-binding</keyword>
<dbReference type="GO" id="GO:0005634">
    <property type="term" value="C:nucleus"/>
    <property type="evidence" value="ECO:0007669"/>
    <property type="project" value="UniProtKB-SubCell"/>
</dbReference>
<dbReference type="SUPFAM" id="SSF101936">
    <property type="entry name" value="DNA-binding pseudobarrel domain"/>
    <property type="match status" value="1"/>
</dbReference>
<evidence type="ECO:0000313" key="7">
    <source>
        <dbReference type="EMBL" id="PHT62082.1"/>
    </source>
</evidence>
<sequence length="392" mass="43378">MENGSDHNVAVHQSPHDFLTLSLSPPFSEDSVVHAKPIIYSSPRPSPSSTSTVVDFSSILAEDDISASFLSLSPPISGDTAVTHAESISYSRPPPPSSTSGTTSVVDLSFMLKEDDIDSPLLSLSLPFYENHSEPTLSLFPEFSENLSASKQIGNNSSPPSSTTPVVDLSFMLEDDDIDSSFLSLSLPYYKNLANPTISSKVSKNYPNLATSKPIGNNTIPPSSSTAAPSTDLCLSLPYTPDTTSSTITTLHRTIGWQHSYAKRSFFQETGEDKFVPLKKIKSDVNGASRLLLPRQDVKNYILPFMKEEEQAVICNELNGVDVRVYDMDTQTEHLLTLKKWPATNSFQLVKAWTSEFVKRRNLKEDDVILIRWDKNNHRFCFRVHVRNQGAV</sequence>
<dbReference type="STRING" id="4072.A0A2G2XX90"/>
<evidence type="ECO:0000256" key="2">
    <source>
        <dbReference type="ARBA" id="ARBA00023015"/>
    </source>
</evidence>
<evidence type="ECO:0000256" key="6">
    <source>
        <dbReference type="SAM" id="MobiDB-lite"/>
    </source>
</evidence>
<dbReference type="GO" id="GO:0003677">
    <property type="term" value="F:DNA binding"/>
    <property type="evidence" value="ECO:0007669"/>
    <property type="project" value="UniProtKB-KW"/>
</dbReference>
<dbReference type="CDD" id="cd10017">
    <property type="entry name" value="B3_DNA"/>
    <property type="match status" value="1"/>
</dbReference>
<dbReference type="Gramene" id="PHT62082">
    <property type="protein sequence ID" value="PHT62082"/>
    <property type="gene ID" value="T459_34054"/>
</dbReference>
<dbReference type="AlphaFoldDB" id="A0A2G2XX90"/>
<evidence type="ECO:0000256" key="1">
    <source>
        <dbReference type="ARBA" id="ARBA00004123"/>
    </source>
</evidence>
<keyword evidence="5" id="KW-0539">Nucleus</keyword>
<evidence type="ECO:0000256" key="3">
    <source>
        <dbReference type="ARBA" id="ARBA00023125"/>
    </source>
</evidence>
<dbReference type="Gene3D" id="2.40.330.10">
    <property type="entry name" value="DNA-binding pseudobarrel domain"/>
    <property type="match status" value="1"/>
</dbReference>
<keyword evidence="4" id="KW-0804">Transcription</keyword>
<name>A0A2G2XX90_CAPAN</name>
<dbReference type="Proteomes" id="UP000222542">
    <property type="component" value="Unassembled WGS sequence"/>
</dbReference>
<keyword evidence="8" id="KW-1185">Reference proteome</keyword>
<evidence type="ECO:0008006" key="9">
    <source>
        <dbReference type="Google" id="ProtNLM"/>
    </source>
</evidence>
<reference evidence="7 8" key="2">
    <citation type="journal article" date="2017" name="Genome Biol.">
        <title>New reference genome sequences of hot pepper reveal the massive evolution of plant disease-resistance genes by retroduplication.</title>
        <authorList>
            <person name="Kim S."/>
            <person name="Park J."/>
            <person name="Yeom S.I."/>
            <person name="Kim Y.M."/>
            <person name="Seo E."/>
            <person name="Kim K.T."/>
            <person name="Kim M.S."/>
            <person name="Lee J.M."/>
            <person name="Cheong K."/>
            <person name="Shin H.S."/>
            <person name="Kim S.B."/>
            <person name="Han K."/>
            <person name="Lee J."/>
            <person name="Park M."/>
            <person name="Lee H.A."/>
            <person name="Lee H.Y."/>
            <person name="Lee Y."/>
            <person name="Oh S."/>
            <person name="Lee J.H."/>
            <person name="Choi E."/>
            <person name="Choi E."/>
            <person name="Lee S.E."/>
            <person name="Jeon J."/>
            <person name="Kim H."/>
            <person name="Choi G."/>
            <person name="Song H."/>
            <person name="Lee J."/>
            <person name="Lee S.C."/>
            <person name="Kwon J.K."/>
            <person name="Lee H.Y."/>
            <person name="Koo N."/>
            <person name="Hong Y."/>
            <person name="Kim R.W."/>
            <person name="Kang W.H."/>
            <person name="Huh J.H."/>
            <person name="Kang B.C."/>
            <person name="Yang T.J."/>
            <person name="Lee Y.H."/>
            <person name="Bennetzen J.L."/>
            <person name="Choi D."/>
        </authorList>
    </citation>
    <scope>NUCLEOTIDE SEQUENCE [LARGE SCALE GENOMIC DNA]</scope>
    <source>
        <strain evidence="8">cv. CM334</strain>
    </source>
</reference>
<dbReference type="PANTHER" id="PTHR34269:SF11">
    <property type="entry name" value="B3 DOMAIN PROTEIN"/>
    <property type="match status" value="1"/>
</dbReference>
<gene>
    <name evidence="7" type="ORF">T459_34054</name>
</gene>
<protein>
    <recommendedName>
        <fullName evidence="9">TF-B3 domain-containing protein</fullName>
    </recommendedName>
</protein>
<dbReference type="InterPro" id="IPR051442">
    <property type="entry name" value="B3_domain"/>
</dbReference>
<dbReference type="EMBL" id="AYRZ02000098">
    <property type="protein sequence ID" value="PHT62082.1"/>
    <property type="molecule type" value="Genomic_DNA"/>
</dbReference>
<comment type="caution">
    <text evidence="7">The sequence shown here is derived from an EMBL/GenBank/DDBJ whole genome shotgun (WGS) entry which is preliminary data.</text>
</comment>
<dbReference type="PANTHER" id="PTHR34269">
    <property type="entry name" value="TRANSCRIPTION FACTOR B3-DOMAIN FAMILY-RELATED"/>
    <property type="match status" value="1"/>
</dbReference>
<evidence type="ECO:0000256" key="4">
    <source>
        <dbReference type="ARBA" id="ARBA00023163"/>
    </source>
</evidence>
<accession>A0A2G2XX90</accession>
<keyword evidence="2" id="KW-0805">Transcription regulation</keyword>
<reference evidence="7 8" key="1">
    <citation type="journal article" date="2014" name="Nat. Genet.">
        <title>Genome sequence of the hot pepper provides insights into the evolution of pungency in Capsicum species.</title>
        <authorList>
            <person name="Kim S."/>
            <person name="Park M."/>
            <person name="Yeom S.I."/>
            <person name="Kim Y.M."/>
            <person name="Lee J.M."/>
            <person name="Lee H.A."/>
            <person name="Seo E."/>
            <person name="Choi J."/>
            <person name="Cheong K."/>
            <person name="Kim K.T."/>
            <person name="Jung K."/>
            <person name="Lee G.W."/>
            <person name="Oh S.K."/>
            <person name="Bae C."/>
            <person name="Kim S.B."/>
            <person name="Lee H.Y."/>
            <person name="Kim S.Y."/>
            <person name="Kim M.S."/>
            <person name="Kang B.C."/>
            <person name="Jo Y.D."/>
            <person name="Yang H.B."/>
            <person name="Jeong H.J."/>
            <person name="Kang W.H."/>
            <person name="Kwon J.K."/>
            <person name="Shin C."/>
            <person name="Lim J.Y."/>
            <person name="Park J.H."/>
            <person name="Huh J.H."/>
            <person name="Kim J.S."/>
            <person name="Kim B.D."/>
            <person name="Cohen O."/>
            <person name="Paran I."/>
            <person name="Suh M.C."/>
            <person name="Lee S.B."/>
            <person name="Kim Y.K."/>
            <person name="Shin Y."/>
            <person name="Noh S.J."/>
            <person name="Park J."/>
            <person name="Seo Y.S."/>
            <person name="Kwon S.Y."/>
            <person name="Kim H.A."/>
            <person name="Park J.M."/>
            <person name="Kim H.J."/>
            <person name="Choi S.B."/>
            <person name="Bosland P.W."/>
            <person name="Reeves G."/>
            <person name="Jo S.H."/>
            <person name="Lee B.W."/>
            <person name="Cho H.T."/>
            <person name="Choi H.S."/>
            <person name="Lee M.S."/>
            <person name="Yu Y."/>
            <person name="Do Choi Y."/>
            <person name="Park B.S."/>
            <person name="van Deynze A."/>
            <person name="Ashrafi H."/>
            <person name="Hill T."/>
            <person name="Kim W.T."/>
            <person name="Pai H.S."/>
            <person name="Ahn H.K."/>
            <person name="Yeam I."/>
            <person name="Giovannoni J.J."/>
            <person name="Rose J.K."/>
            <person name="Sorensen I."/>
            <person name="Lee S.J."/>
            <person name="Kim R.W."/>
            <person name="Choi I.Y."/>
            <person name="Choi B.S."/>
            <person name="Lim J.S."/>
            <person name="Lee Y.H."/>
            <person name="Choi D."/>
        </authorList>
    </citation>
    <scope>NUCLEOTIDE SEQUENCE [LARGE SCALE GENOMIC DNA]</scope>
    <source>
        <strain evidence="8">cv. CM334</strain>
    </source>
</reference>
<comment type="subcellular location">
    <subcellularLocation>
        <location evidence="1">Nucleus</location>
    </subcellularLocation>
</comment>